<evidence type="ECO:0000259" key="11">
    <source>
        <dbReference type="PROSITE" id="PS50994"/>
    </source>
</evidence>
<evidence type="ECO:0000256" key="8">
    <source>
        <dbReference type="ARBA" id="ARBA00022932"/>
    </source>
</evidence>
<dbReference type="InterPro" id="IPR012337">
    <property type="entry name" value="RNaseH-like_sf"/>
</dbReference>
<dbReference type="PANTHER" id="PTHR42648:SF11">
    <property type="entry name" value="TRANSPOSON TY4-P GAG-POL POLYPROTEIN"/>
    <property type="match status" value="1"/>
</dbReference>
<organism evidence="12 13">
    <name type="scientific">Trifolium medium</name>
    <dbReference type="NCBI Taxonomy" id="97028"/>
    <lineage>
        <taxon>Eukaryota</taxon>
        <taxon>Viridiplantae</taxon>
        <taxon>Streptophyta</taxon>
        <taxon>Embryophyta</taxon>
        <taxon>Tracheophyta</taxon>
        <taxon>Spermatophyta</taxon>
        <taxon>Magnoliopsida</taxon>
        <taxon>eudicotyledons</taxon>
        <taxon>Gunneridae</taxon>
        <taxon>Pentapetalae</taxon>
        <taxon>rosids</taxon>
        <taxon>fabids</taxon>
        <taxon>Fabales</taxon>
        <taxon>Fabaceae</taxon>
        <taxon>Papilionoideae</taxon>
        <taxon>50 kb inversion clade</taxon>
        <taxon>NPAAA clade</taxon>
        <taxon>Hologalegina</taxon>
        <taxon>IRL clade</taxon>
        <taxon>Trifolieae</taxon>
        <taxon>Trifolium</taxon>
    </lineage>
</organism>
<keyword evidence="8" id="KW-0808">Transferase</keyword>
<dbReference type="GO" id="GO:0004519">
    <property type="term" value="F:endonuclease activity"/>
    <property type="evidence" value="ECO:0007669"/>
    <property type="project" value="UniProtKB-KW"/>
</dbReference>
<evidence type="ECO:0000313" key="13">
    <source>
        <dbReference type="Proteomes" id="UP000265520"/>
    </source>
</evidence>
<evidence type="ECO:0000256" key="6">
    <source>
        <dbReference type="ARBA" id="ARBA00022908"/>
    </source>
</evidence>
<dbReference type="GO" id="GO:0015074">
    <property type="term" value="P:DNA integration"/>
    <property type="evidence" value="ECO:0007669"/>
    <property type="project" value="UniProtKB-KW"/>
</dbReference>
<keyword evidence="5" id="KW-0460">Magnesium</keyword>
<dbReference type="GO" id="GO:0003887">
    <property type="term" value="F:DNA-directed DNA polymerase activity"/>
    <property type="evidence" value="ECO:0007669"/>
    <property type="project" value="UniProtKB-KW"/>
</dbReference>
<evidence type="ECO:0000256" key="2">
    <source>
        <dbReference type="ARBA" id="ARBA00022723"/>
    </source>
</evidence>
<evidence type="ECO:0000256" key="3">
    <source>
        <dbReference type="ARBA" id="ARBA00022759"/>
    </source>
</evidence>
<dbReference type="Pfam" id="PF00665">
    <property type="entry name" value="rve"/>
    <property type="match status" value="1"/>
</dbReference>
<feature type="non-terminal residue" evidence="12">
    <location>
        <position position="104"/>
    </location>
</feature>
<proteinExistence type="predicted"/>
<sequence length="104" mass="12083">MQVDSTGGNRYFVTFADDYSRKLWTYLIKRKGEVFDVFKKFKSMAEKQSDHKLKVLKTDGGGEYMCGEFAKFCENEGIIHEVIPPYTPQQNGSTERRNKPIMNM</sequence>
<keyword evidence="1" id="KW-0540">Nuclease</keyword>
<dbReference type="GO" id="GO:0003964">
    <property type="term" value="F:RNA-directed DNA polymerase activity"/>
    <property type="evidence" value="ECO:0007669"/>
    <property type="project" value="UniProtKB-KW"/>
</dbReference>
<accession>A0A392R0I9</accession>
<keyword evidence="2" id="KW-0479">Metal-binding</keyword>
<dbReference type="PANTHER" id="PTHR42648">
    <property type="entry name" value="TRANSPOSASE, PUTATIVE-RELATED"/>
    <property type="match status" value="1"/>
</dbReference>
<dbReference type="GO" id="GO:0006310">
    <property type="term" value="P:DNA recombination"/>
    <property type="evidence" value="ECO:0007669"/>
    <property type="project" value="UniProtKB-KW"/>
</dbReference>
<evidence type="ECO:0000256" key="1">
    <source>
        <dbReference type="ARBA" id="ARBA00022722"/>
    </source>
</evidence>
<keyword evidence="9" id="KW-0233">DNA recombination</keyword>
<evidence type="ECO:0000256" key="10">
    <source>
        <dbReference type="SAM" id="MobiDB-lite"/>
    </source>
</evidence>
<keyword evidence="7" id="KW-0695">RNA-directed DNA polymerase</keyword>
<feature type="region of interest" description="Disordered" evidence="10">
    <location>
        <begin position="84"/>
        <end position="104"/>
    </location>
</feature>
<dbReference type="InterPro" id="IPR036397">
    <property type="entry name" value="RNaseH_sf"/>
</dbReference>
<dbReference type="GO" id="GO:0003676">
    <property type="term" value="F:nucleic acid binding"/>
    <property type="evidence" value="ECO:0007669"/>
    <property type="project" value="InterPro"/>
</dbReference>
<evidence type="ECO:0000256" key="9">
    <source>
        <dbReference type="ARBA" id="ARBA00023172"/>
    </source>
</evidence>
<dbReference type="InterPro" id="IPR039537">
    <property type="entry name" value="Retrotran_Ty1/copia-like"/>
</dbReference>
<keyword evidence="4" id="KW-0378">Hydrolase</keyword>
<dbReference type="GO" id="GO:0046872">
    <property type="term" value="F:metal ion binding"/>
    <property type="evidence" value="ECO:0007669"/>
    <property type="project" value="UniProtKB-KW"/>
</dbReference>
<keyword evidence="6" id="KW-0229">DNA integration</keyword>
<dbReference type="EMBL" id="LXQA010173711">
    <property type="protein sequence ID" value="MCI29602.1"/>
    <property type="molecule type" value="Genomic_DNA"/>
</dbReference>
<comment type="caution">
    <text evidence="12">The sequence shown here is derived from an EMBL/GenBank/DDBJ whole genome shotgun (WGS) entry which is preliminary data.</text>
</comment>
<evidence type="ECO:0000256" key="5">
    <source>
        <dbReference type="ARBA" id="ARBA00022842"/>
    </source>
</evidence>
<keyword evidence="3" id="KW-0255">Endonuclease</keyword>
<dbReference type="GO" id="GO:0016787">
    <property type="term" value="F:hydrolase activity"/>
    <property type="evidence" value="ECO:0007669"/>
    <property type="project" value="UniProtKB-KW"/>
</dbReference>
<evidence type="ECO:0000256" key="7">
    <source>
        <dbReference type="ARBA" id="ARBA00022918"/>
    </source>
</evidence>
<feature type="domain" description="Integrase catalytic" evidence="11">
    <location>
        <begin position="1"/>
        <end position="104"/>
    </location>
</feature>
<protein>
    <submittedName>
        <fullName evidence="12">Retrovirus-related pol polyprotein from transposon tnt 1-94</fullName>
    </submittedName>
</protein>
<keyword evidence="13" id="KW-1185">Reference proteome</keyword>
<reference evidence="12 13" key="1">
    <citation type="journal article" date="2018" name="Front. Plant Sci.">
        <title>Red Clover (Trifolium pratense) and Zigzag Clover (T. medium) - A Picture of Genomic Similarities and Differences.</title>
        <authorList>
            <person name="Dluhosova J."/>
            <person name="Istvanek J."/>
            <person name="Nedelnik J."/>
            <person name="Repkova J."/>
        </authorList>
    </citation>
    <scope>NUCLEOTIDE SEQUENCE [LARGE SCALE GENOMIC DNA]</scope>
    <source>
        <strain evidence="13">cv. 10/8</strain>
        <tissue evidence="12">Leaf</tissue>
    </source>
</reference>
<dbReference type="SUPFAM" id="SSF53098">
    <property type="entry name" value="Ribonuclease H-like"/>
    <property type="match status" value="1"/>
</dbReference>
<evidence type="ECO:0000313" key="12">
    <source>
        <dbReference type="EMBL" id="MCI29602.1"/>
    </source>
</evidence>
<dbReference type="PROSITE" id="PS50994">
    <property type="entry name" value="INTEGRASE"/>
    <property type="match status" value="1"/>
</dbReference>
<dbReference type="AlphaFoldDB" id="A0A392R0I9"/>
<dbReference type="Gene3D" id="3.30.420.10">
    <property type="entry name" value="Ribonuclease H-like superfamily/Ribonuclease H"/>
    <property type="match status" value="1"/>
</dbReference>
<dbReference type="Proteomes" id="UP000265520">
    <property type="component" value="Unassembled WGS sequence"/>
</dbReference>
<keyword evidence="8" id="KW-0239">DNA-directed DNA polymerase</keyword>
<name>A0A392R0I9_9FABA</name>
<evidence type="ECO:0000256" key="4">
    <source>
        <dbReference type="ARBA" id="ARBA00022801"/>
    </source>
</evidence>
<dbReference type="InterPro" id="IPR001584">
    <property type="entry name" value="Integrase_cat-core"/>
</dbReference>
<keyword evidence="8" id="KW-0548">Nucleotidyltransferase</keyword>